<dbReference type="InterPro" id="IPR036961">
    <property type="entry name" value="Kinesin_motor_dom_sf"/>
</dbReference>
<dbReference type="Gene3D" id="3.40.850.10">
    <property type="entry name" value="Kinesin motor domain"/>
    <property type="match status" value="1"/>
</dbReference>
<protein>
    <submittedName>
        <fullName evidence="10">Unconventional myosin-Ie-like</fullName>
    </submittedName>
</protein>
<dbReference type="GO" id="GO:0016459">
    <property type="term" value="C:myosin complex"/>
    <property type="evidence" value="ECO:0007669"/>
    <property type="project" value="UniProtKB-KW"/>
</dbReference>
<dbReference type="RefSeq" id="XP_017889195.2">
    <property type="nucleotide sequence ID" value="XM_018033706.2"/>
</dbReference>
<evidence type="ECO:0000259" key="8">
    <source>
        <dbReference type="PROSITE" id="PS51456"/>
    </source>
</evidence>
<dbReference type="Gene3D" id="1.20.120.720">
    <property type="entry name" value="Myosin VI head, motor domain, U50 subdomain"/>
    <property type="match status" value="1"/>
</dbReference>
<organism evidence="9 10">
    <name type="scientific">Ceratina calcarata</name>
    <dbReference type="NCBI Taxonomy" id="156304"/>
    <lineage>
        <taxon>Eukaryota</taxon>
        <taxon>Metazoa</taxon>
        <taxon>Ecdysozoa</taxon>
        <taxon>Arthropoda</taxon>
        <taxon>Hexapoda</taxon>
        <taxon>Insecta</taxon>
        <taxon>Pterygota</taxon>
        <taxon>Neoptera</taxon>
        <taxon>Endopterygota</taxon>
        <taxon>Hymenoptera</taxon>
        <taxon>Apocrita</taxon>
        <taxon>Aculeata</taxon>
        <taxon>Apoidea</taxon>
        <taxon>Anthophila</taxon>
        <taxon>Apidae</taxon>
        <taxon>Ceratina</taxon>
        <taxon>Zadontomerus</taxon>
    </lineage>
</organism>
<gene>
    <name evidence="10" type="primary">LOC108630403</name>
</gene>
<evidence type="ECO:0000313" key="10">
    <source>
        <dbReference type="RefSeq" id="XP_017889195.2"/>
    </source>
</evidence>
<dbReference type="GO" id="GO:0005737">
    <property type="term" value="C:cytoplasm"/>
    <property type="evidence" value="ECO:0007669"/>
    <property type="project" value="TreeGrafter"/>
</dbReference>
<evidence type="ECO:0000256" key="6">
    <source>
        <dbReference type="ARBA" id="ARBA00023203"/>
    </source>
</evidence>
<dbReference type="GO" id="GO:0051015">
    <property type="term" value="F:actin filament binding"/>
    <property type="evidence" value="ECO:0007669"/>
    <property type="project" value="TreeGrafter"/>
</dbReference>
<dbReference type="GO" id="GO:0009653">
    <property type="term" value="P:anatomical structure morphogenesis"/>
    <property type="evidence" value="ECO:0007669"/>
    <property type="project" value="UniProtKB-ARBA"/>
</dbReference>
<evidence type="ECO:0000256" key="2">
    <source>
        <dbReference type="ARBA" id="ARBA00022741"/>
    </source>
</evidence>
<dbReference type="PANTHER" id="PTHR13140">
    <property type="entry name" value="MYOSIN"/>
    <property type="match status" value="1"/>
</dbReference>
<dbReference type="GO" id="GO:0005886">
    <property type="term" value="C:plasma membrane"/>
    <property type="evidence" value="ECO:0007669"/>
    <property type="project" value="TreeGrafter"/>
</dbReference>
<evidence type="ECO:0000256" key="4">
    <source>
        <dbReference type="ARBA" id="ARBA00023123"/>
    </source>
</evidence>
<dbReference type="PANTHER" id="PTHR13140:SF729">
    <property type="entry name" value="UNCONVENTIONAL MYOSIN-IE"/>
    <property type="match status" value="1"/>
</dbReference>
<comment type="similarity">
    <text evidence="1 7">Belongs to the TRAFAC class myosin-kinesin ATPase superfamily. Myosin family.</text>
</comment>
<dbReference type="GO" id="GO:0006897">
    <property type="term" value="P:endocytosis"/>
    <property type="evidence" value="ECO:0007669"/>
    <property type="project" value="TreeGrafter"/>
</dbReference>
<evidence type="ECO:0000256" key="1">
    <source>
        <dbReference type="ARBA" id="ARBA00008314"/>
    </source>
</evidence>
<dbReference type="GeneID" id="108630403"/>
<dbReference type="AlphaFoldDB" id="A0AAJ7JB10"/>
<dbReference type="SUPFAM" id="SSF52540">
    <property type="entry name" value="P-loop containing nucleoside triphosphate hydrolases"/>
    <property type="match status" value="1"/>
</dbReference>
<dbReference type="GO" id="GO:0009888">
    <property type="term" value="P:tissue development"/>
    <property type="evidence" value="ECO:0007669"/>
    <property type="project" value="UniProtKB-ARBA"/>
</dbReference>
<sequence length="132" mass="14847">MQFDDGGQPTGGKISNFLLEKSRVTCHNVGERNFHVFYQLAIGANQQLKSDFGLSSVNHYNYLNYGENYKVEDINDVHDFQATLKGLGVMGINDSEVHDIFQLVAGVLHIGNIEFSENGNYSQIADDRCEHY</sequence>
<keyword evidence="4 7" id="KW-0518">Myosin</keyword>
<evidence type="ECO:0000256" key="7">
    <source>
        <dbReference type="PROSITE-ProRule" id="PRU00782"/>
    </source>
</evidence>
<keyword evidence="2" id="KW-0547">Nucleotide-binding</keyword>
<name>A0AAJ7JB10_9HYME</name>
<dbReference type="InterPro" id="IPR027417">
    <property type="entry name" value="P-loop_NTPase"/>
</dbReference>
<keyword evidence="5" id="KW-0505">Motor protein</keyword>
<accession>A0AAJ7JB10</accession>
<feature type="domain" description="Myosin motor" evidence="8">
    <location>
        <begin position="1"/>
        <end position="132"/>
    </location>
</feature>
<evidence type="ECO:0000256" key="5">
    <source>
        <dbReference type="ARBA" id="ARBA00023175"/>
    </source>
</evidence>
<evidence type="ECO:0000256" key="3">
    <source>
        <dbReference type="ARBA" id="ARBA00022840"/>
    </source>
</evidence>
<dbReference type="InterPro" id="IPR001609">
    <property type="entry name" value="Myosin_head_motor_dom-like"/>
</dbReference>
<keyword evidence="9" id="KW-1185">Reference proteome</keyword>
<keyword evidence="3" id="KW-0067">ATP-binding</keyword>
<dbReference type="Pfam" id="PF00063">
    <property type="entry name" value="Myosin_head"/>
    <property type="match status" value="1"/>
</dbReference>
<reference evidence="10" key="1">
    <citation type="submission" date="2025-08" db="UniProtKB">
        <authorList>
            <consortium name="RefSeq"/>
        </authorList>
    </citation>
    <scope>IDENTIFICATION</scope>
    <source>
        <tissue evidence="10">Whole body</tissue>
    </source>
</reference>
<dbReference type="KEGG" id="ccal:108630403"/>
<dbReference type="GO" id="GO:0048513">
    <property type="term" value="P:animal organ development"/>
    <property type="evidence" value="ECO:0007669"/>
    <property type="project" value="UniProtKB-ARBA"/>
</dbReference>
<dbReference type="PROSITE" id="PS51456">
    <property type="entry name" value="MYOSIN_MOTOR"/>
    <property type="match status" value="1"/>
</dbReference>
<comment type="caution">
    <text evidence="7">Lacks conserved residue(s) required for the propagation of feature annotation.</text>
</comment>
<dbReference type="GO" id="GO:0007015">
    <property type="term" value="P:actin filament organization"/>
    <property type="evidence" value="ECO:0007669"/>
    <property type="project" value="TreeGrafter"/>
</dbReference>
<dbReference type="GO" id="GO:0000146">
    <property type="term" value="F:microfilament motor activity"/>
    <property type="evidence" value="ECO:0007669"/>
    <property type="project" value="TreeGrafter"/>
</dbReference>
<keyword evidence="6 7" id="KW-0009">Actin-binding</keyword>
<dbReference type="GO" id="GO:0005902">
    <property type="term" value="C:microvillus"/>
    <property type="evidence" value="ECO:0007669"/>
    <property type="project" value="TreeGrafter"/>
</dbReference>
<dbReference type="GO" id="GO:0005524">
    <property type="term" value="F:ATP binding"/>
    <property type="evidence" value="ECO:0007669"/>
    <property type="project" value="UniProtKB-KW"/>
</dbReference>
<dbReference type="FunFam" id="1.10.10.820:FF:000001">
    <property type="entry name" value="Myosin heavy chain"/>
    <property type="match status" value="1"/>
</dbReference>
<dbReference type="Gene3D" id="1.10.10.820">
    <property type="match status" value="1"/>
</dbReference>
<proteinExistence type="inferred from homology"/>
<dbReference type="GO" id="GO:0048731">
    <property type="term" value="P:system development"/>
    <property type="evidence" value="ECO:0007669"/>
    <property type="project" value="UniProtKB-ARBA"/>
</dbReference>
<evidence type="ECO:0000313" key="9">
    <source>
        <dbReference type="Proteomes" id="UP000694925"/>
    </source>
</evidence>
<dbReference type="Proteomes" id="UP000694925">
    <property type="component" value="Unplaced"/>
</dbReference>